<accession>A0A4P6JNK1</accession>
<dbReference type="InterPro" id="IPR037401">
    <property type="entry name" value="SnoaL-like"/>
</dbReference>
<dbReference type="GO" id="GO:0030638">
    <property type="term" value="P:polyketide metabolic process"/>
    <property type="evidence" value="ECO:0007669"/>
    <property type="project" value="InterPro"/>
</dbReference>
<evidence type="ECO:0000259" key="1">
    <source>
        <dbReference type="Pfam" id="PF12680"/>
    </source>
</evidence>
<dbReference type="Proteomes" id="UP000290365">
    <property type="component" value="Chromosome"/>
</dbReference>
<dbReference type="Gene3D" id="3.10.450.50">
    <property type="match status" value="2"/>
</dbReference>
<dbReference type="RefSeq" id="WP_129886966.1">
    <property type="nucleotide sequence ID" value="NZ_CP035758.1"/>
</dbReference>
<keyword evidence="3" id="KW-1185">Reference proteome</keyword>
<name>A0A4P6JNK1_KTERU</name>
<dbReference type="OrthoDB" id="9182871at2"/>
<proteinExistence type="predicted"/>
<dbReference type="InterPro" id="IPR009959">
    <property type="entry name" value="Cyclase_SnoaL-like"/>
</dbReference>
<protein>
    <submittedName>
        <fullName evidence="2">Nuclear transport factor 2 family protein</fullName>
    </submittedName>
</protein>
<dbReference type="EMBL" id="CP035758">
    <property type="protein sequence ID" value="QBD76306.1"/>
    <property type="molecule type" value="Genomic_DNA"/>
</dbReference>
<sequence length="309" mass="34363">MLDRLLTLLQRAWRGDKQALASAYAESVQVYGILGQIKGREHLAHFLQECLQAFPDPQISLHEAFADASGSRVALRHHIVWQNLGTGFGRAPSNQRGVLSLTSMLKIQGGQITEQVLGFSTFDLPHLLLLDWGLAVPEVRDPTPELLGAVPGDPAVNPADRALAERFVRAFGARDLAALETLYDPDVELYTPLGWPLRGWNTVRNFVEQFHIANPGLRVGLHDYFASADGQKLCWRIRLHFHNTGTFYGNPPTGDQGKMMESHFILLKEGKIRRQIVGDGGLQLPKGELVDWKMAFPRQVTDPDPALPI</sequence>
<evidence type="ECO:0000313" key="3">
    <source>
        <dbReference type="Proteomes" id="UP000290365"/>
    </source>
</evidence>
<dbReference type="InterPro" id="IPR032710">
    <property type="entry name" value="NTF2-like_dom_sf"/>
</dbReference>
<dbReference type="Pfam" id="PF12680">
    <property type="entry name" value="SnoaL_2"/>
    <property type="match status" value="2"/>
</dbReference>
<dbReference type="PANTHER" id="PTHR38436:SF1">
    <property type="entry name" value="ESTER CYCLASE"/>
    <property type="match status" value="1"/>
</dbReference>
<dbReference type="KEGG" id="kbs:EPA93_09920"/>
<organism evidence="2 3">
    <name type="scientific">Ktedonosporobacter rubrisoli</name>
    <dbReference type="NCBI Taxonomy" id="2509675"/>
    <lineage>
        <taxon>Bacteria</taxon>
        <taxon>Bacillati</taxon>
        <taxon>Chloroflexota</taxon>
        <taxon>Ktedonobacteria</taxon>
        <taxon>Ktedonobacterales</taxon>
        <taxon>Ktedonosporobacteraceae</taxon>
        <taxon>Ktedonosporobacter</taxon>
    </lineage>
</organism>
<reference evidence="2 3" key="1">
    <citation type="submission" date="2019-01" db="EMBL/GenBank/DDBJ databases">
        <title>Ktedonosporobacter rubrisoli SCAWS-G2.</title>
        <authorList>
            <person name="Huang Y."/>
            <person name="Yan B."/>
        </authorList>
    </citation>
    <scope>NUCLEOTIDE SEQUENCE [LARGE SCALE GENOMIC DNA]</scope>
    <source>
        <strain evidence="2 3">SCAWS-G2</strain>
    </source>
</reference>
<dbReference type="PANTHER" id="PTHR38436">
    <property type="entry name" value="POLYKETIDE CYCLASE SNOAL-LIKE DOMAIN"/>
    <property type="match status" value="1"/>
</dbReference>
<dbReference type="SUPFAM" id="SSF54427">
    <property type="entry name" value="NTF2-like"/>
    <property type="match status" value="2"/>
</dbReference>
<feature type="domain" description="SnoaL-like" evidence="1">
    <location>
        <begin position="164"/>
        <end position="274"/>
    </location>
</feature>
<dbReference type="AlphaFoldDB" id="A0A4P6JNK1"/>
<feature type="domain" description="SnoaL-like" evidence="1">
    <location>
        <begin position="11"/>
        <end position="114"/>
    </location>
</feature>
<evidence type="ECO:0000313" key="2">
    <source>
        <dbReference type="EMBL" id="QBD76306.1"/>
    </source>
</evidence>
<gene>
    <name evidence="2" type="ORF">EPA93_09920</name>
</gene>